<proteinExistence type="predicted"/>
<organism evidence="1 2">
    <name type="scientific">Pseudonocardia hierapolitana</name>
    <dbReference type="NCBI Taxonomy" id="1128676"/>
    <lineage>
        <taxon>Bacteria</taxon>
        <taxon>Bacillati</taxon>
        <taxon>Actinomycetota</taxon>
        <taxon>Actinomycetes</taxon>
        <taxon>Pseudonocardiales</taxon>
        <taxon>Pseudonocardiaceae</taxon>
        <taxon>Pseudonocardia</taxon>
    </lineage>
</organism>
<sequence>MALHGDGTHVVTLDKTIRTMCETRAWRVAPPLRPLTVRLVPAVTGSDGRGEGPAV</sequence>
<evidence type="ECO:0000313" key="1">
    <source>
        <dbReference type="EMBL" id="TWF80346.1"/>
    </source>
</evidence>
<evidence type="ECO:0000313" key="2">
    <source>
        <dbReference type="Proteomes" id="UP000321261"/>
    </source>
</evidence>
<gene>
    <name evidence="1" type="ORF">FHX44_116289</name>
</gene>
<keyword evidence="2" id="KW-1185">Reference proteome</keyword>
<accession>A0A561SZP6</accession>
<dbReference type="Proteomes" id="UP000321261">
    <property type="component" value="Unassembled WGS sequence"/>
</dbReference>
<comment type="caution">
    <text evidence="1">The sequence shown here is derived from an EMBL/GenBank/DDBJ whole genome shotgun (WGS) entry which is preliminary data.</text>
</comment>
<name>A0A561SZP6_9PSEU</name>
<dbReference type="AlphaFoldDB" id="A0A561SZP6"/>
<protein>
    <submittedName>
        <fullName evidence="1">Uncharacterized protein</fullName>
    </submittedName>
</protein>
<dbReference type="EMBL" id="VIWU01000001">
    <property type="protein sequence ID" value="TWF80346.1"/>
    <property type="molecule type" value="Genomic_DNA"/>
</dbReference>
<reference evidence="1 2" key="1">
    <citation type="submission" date="2019-06" db="EMBL/GenBank/DDBJ databases">
        <title>Sequencing the genomes of 1000 actinobacteria strains.</title>
        <authorList>
            <person name="Klenk H.-P."/>
        </authorList>
    </citation>
    <scope>NUCLEOTIDE SEQUENCE [LARGE SCALE GENOMIC DNA]</scope>
    <source>
        <strain evidence="1 2">DSM 45671</strain>
    </source>
</reference>